<organism evidence="3 4">
    <name type="scientific">Micromonospora vinacea</name>
    <dbReference type="NCBI Taxonomy" id="709878"/>
    <lineage>
        <taxon>Bacteria</taxon>
        <taxon>Bacillati</taxon>
        <taxon>Actinomycetota</taxon>
        <taxon>Actinomycetes</taxon>
        <taxon>Micromonosporales</taxon>
        <taxon>Micromonosporaceae</taxon>
        <taxon>Micromonospora</taxon>
    </lineage>
</organism>
<sequence>MSAFRGRLPARALLIDVCLIGEVEARQRVVEAWQPAAALFELPGGTWLLEFDKAVEVRAELAPGLVLVDSGGVLHPSGTPVEGAAPGDVLIPRAGATTRVSRAALTFVDRDSWTDLTALRIEPLAALDGPVVAAVAPSPWQPLPPAPGLRAVAGVAPPPRRIRRLLAASNRPHRRMRLSPSASGKLAAVGAAVLVYGLAALVAAPLRMLVIGIGAGLLFGLSRVIASGAAASANNGSTQTGRGTLSGGWWNALLARLVLTSRAAWLAVSAQQRYLRRLDAAFERRDWDKALREAIAVGGSIGPPTLRLPRPRTGDLVPHPQLEGGSAVPLGFGAEQHLRTLYRQAATELDRAGRVEESAFVLADLLGLPREAVAVLERHHKYRLAAMLAEGRELDPDLAVRLWWRSGDRDRALQVARARGAFTGAVERLTRVDAVAARQLRAEWVRARQAADDHVGAVDAAWPDTELRPLVVTNLQAGMALSGHTAGYLFAHLVTWRPTTDTVTTANALLDSHDHELAPAQRGFLAALSELRCADMAQDRRLCTTALRLMVRIAGGDPLGDADERRRIAGRLRPRADRLAAADLPPLPAGRAPAPGTQIDITSTDEAGQLPIHDAVLLSGRTILTAHGEFGVRLIGLDGRTRASWDTPAHQLVVADHGANVLLVAQRGPSCEIRSLNLSTRRLRPPVVITAHHVLPSYDGALLTVVDDDGIAFIDLTAATPRITWRELDPTSAVIDIARSPTSLAALVRVNHQLGSGAARTEVWRWDLPSLMLRTRRTVHLDDLASVALLASSTLTTTSHDEHTDTYHVVGHGSEARTVDTKPTPLASGETSALRIDRPDHTAVEVVDGNLRVVFPPIVGAIGIRRHANTLTVWEPNGRLVVIDLTLCQAVASLRTRL</sequence>
<keyword evidence="1" id="KW-1133">Transmembrane helix</keyword>
<accession>A0ABS0K799</accession>
<feature type="transmembrane region" description="Helical" evidence="1">
    <location>
        <begin position="182"/>
        <end position="202"/>
    </location>
</feature>
<feature type="domain" description="MoxR-vWA-beta-propeller ternary system" evidence="2">
    <location>
        <begin position="3"/>
        <end position="135"/>
    </location>
</feature>
<keyword evidence="1" id="KW-0472">Membrane</keyword>
<evidence type="ECO:0000313" key="3">
    <source>
        <dbReference type="EMBL" id="MBG6103857.1"/>
    </source>
</evidence>
<dbReference type="InterPro" id="IPR045547">
    <property type="entry name" value="bpX6"/>
</dbReference>
<keyword evidence="4" id="KW-1185">Reference proteome</keyword>
<name>A0ABS0K799_9ACTN</name>
<keyword evidence="1" id="KW-0812">Transmembrane</keyword>
<reference evidence="3 4" key="1">
    <citation type="submission" date="2020-11" db="EMBL/GenBank/DDBJ databases">
        <title>Sequencing the genomes of 1000 actinobacteria strains.</title>
        <authorList>
            <person name="Klenk H.-P."/>
        </authorList>
    </citation>
    <scope>NUCLEOTIDE SEQUENCE [LARGE SCALE GENOMIC DNA]</scope>
    <source>
        <strain evidence="3 4">DSM 101695</strain>
    </source>
</reference>
<evidence type="ECO:0000259" key="2">
    <source>
        <dbReference type="Pfam" id="PF19922"/>
    </source>
</evidence>
<gene>
    <name evidence="3" type="ORF">IW249_004271</name>
</gene>
<proteinExistence type="predicted"/>
<evidence type="ECO:0000313" key="4">
    <source>
        <dbReference type="Proteomes" id="UP000631791"/>
    </source>
</evidence>
<dbReference type="RefSeq" id="WP_196922397.1">
    <property type="nucleotide sequence ID" value="NZ_JADOTY010000001.1"/>
</dbReference>
<comment type="caution">
    <text evidence="3">The sequence shown here is derived from an EMBL/GenBank/DDBJ whole genome shotgun (WGS) entry which is preliminary data.</text>
</comment>
<dbReference type="Pfam" id="PF19922">
    <property type="entry name" value="bpX6"/>
    <property type="match status" value="1"/>
</dbReference>
<dbReference type="Proteomes" id="UP000631791">
    <property type="component" value="Unassembled WGS sequence"/>
</dbReference>
<dbReference type="SUPFAM" id="SSF69322">
    <property type="entry name" value="Tricorn protease domain 2"/>
    <property type="match status" value="1"/>
</dbReference>
<protein>
    <recommendedName>
        <fullName evidence="2">MoxR-vWA-beta-propeller ternary system domain-containing protein</fullName>
    </recommendedName>
</protein>
<evidence type="ECO:0000256" key="1">
    <source>
        <dbReference type="SAM" id="Phobius"/>
    </source>
</evidence>
<dbReference type="EMBL" id="JADOTY010000001">
    <property type="protein sequence ID" value="MBG6103857.1"/>
    <property type="molecule type" value="Genomic_DNA"/>
</dbReference>